<evidence type="ECO:0000313" key="1">
    <source>
        <dbReference type="EMBL" id="SEA47198.1"/>
    </source>
</evidence>
<accession>A0A1H4BGR2</accession>
<dbReference type="AlphaFoldDB" id="A0A1H4BGR2"/>
<protein>
    <submittedName>
        <fullName evidence="1">Uncharacterized protein</fullName>
    </submittedName>
</protein>
<proteinExistence type="predicted"/>
<sequence length="104" mass="11205">MVNLTCPDTCTARATGIFVLGDDIYVSGSETPNTGGGMRAVYWKSGVTHILLDGSEFAQANNICVVDGKVYVAGMVDYYSPAYWVDGKMERIMSLAHVTGFAVR</sequence>
<evidence type="ECO:0000313" key="2">
    <source>
        <dbReference type="Proteomes" id="UP000199041"/>
    </source>
</evidence>
<dbReference type="Proteomes" id="UP000199041">
    <property type="component" value="Unassembled WGS sequence"/>
</dbReference>
<reference evidence="1 2" key="1">
    <citation type="submission" date="2016-10" db="EMBL/GenBank/DDBJ databases">
        <authorList>
            <person name="de Groot N.N."/>
        </authorList>
    </citation>
    <scope>NUCLEOTIDE SEQUENCE [LARGE SCALE GENOMIC DNA]</scope>
    <source>
        <strain evidence="1 2">Vu-144</strain>
    </source>
</reference>
<keyword evidence="2" id="KW-1185">Reference proteome</keyword>
<organism evidence="1 2">
    <name type="scientific">Arachidicoccus rhizosphaerae</name>
    <dbReference type="NCBI Taxonomy" id="551991"/>
    <lineage>
        <taxon>Bacteria</taxon>
        <taxon>Pseudomonadati</taxon>
        <taxon>Bacteroidota</taxon>
        <taxon>Chitinophagia</taxon>
        <taxon>Chitinophagales</taxon>
        <taxon>Chitinophagaceae</taxon>
        <taxon>Arachidicoccus</taxon>
    </lineage>
</organism>
<name>A0A1H4BGR2_9BACT</name>
<dbReference type="EMBL" id="FNQY01000021">
    <property type="protein sequence ID" value="SEA47198.1"/>
    <property type="molecule type" value="Genomic_DNA"/>
</dbReference>
<gene>
    <name evidence="1" type="ORF">SAMN05192529_12124</name>
</gene>